<evidence type="ECO:0000256" key="1">
    <source>
        <dbReference type="SAM" id="SignalP"/>
    </source>
</evidence>
<dbReference type="CDD" id="cd00118">
    <property type="entry name" value="LysM"/>
    <property type="match status" value="1"/>
</dbReference>
<evidence type="ECO:0000313" key="4">
    <source>
        <dbReference type="Proteomes" id="UP000601789"/>
    </source>
</evidence>
<protein>
    <submittedName>
        <fullName evidence="3">LysM peptidoglycan-binding domain-containing protein</fullName>
    </submittedName>
</protein>
<dbReference type="Pfam" id="PF01476">
    <property type="entry name" value="LysM"/>
    <property type="match status" value="1"/>
</dbReference>
<feature type="signal peptide" evidence="1">
    <location>
        <begin position="1"/>
        <end position="21"/>
    </location>
</feature>
<sequence length="153" mass="15980">MRKLLSSAIVLFAIAPSIAQAACPARVGVSYGDTLQSIASACGVNVEALKQANPGLRPETLQAGTYIAVPKPVLLTPPPVIGRPSIQTFPSLVGPATGGDSRSTVILPPQPTPVPQQHILRGFGNQPGQLPLPPGHADPFNDFPFMNPAHQRN</sequence>
<dbReference type="Proteomes" id="UP000601789">
    <property type="component" value="Unassembled WGS sequence"/>
</dbReference>
<feature type="chain" id="PRO_5047485884" evidence="1">
    <location>
        <begin position="22"/>
        <end position="153"/>
    </location>
</feature>
<evidence type="ECO:0000259" key="2">
    <source>
        <dbReference type="PROSITE" id="PS51782"/>
    </source>
</evidence>
<reference evidence="3 4" key="1">
    <citation type="submission" date="2020-10" db="EMBL/GenBank/DDBJ databases">
        <title>Aquamicrobium zhengzhouensis sp. nov., a exopolysaccharide producing bacterium isolated from farmland soil.</title>
        <authorList>
            <person name="Wang X."/>
        </authorList>
    </citation>
    <scope>NUCLEOTIDE SEQUENCE [LARGE SCALE GENOMIC DNA]</scope>
    <source>
        <strain evidence="4">cd-1</strain>
    </source>
</reference>
<accession>A0ABS0SBT7</accession>
<comment type="caution">
    <text evidence="3">The sequence shown here is derived from an EMBL/GenBank/DDBJ whole genome shotgun (WGS) entry which is preliminary data.</text>
</comment>
<dbReference type="InterPro" id="IPR036779">
    <property type="entry name" value="LysM_dom_sf"/>
</dbReference>
<gene>
    <name evidence="3" type="ORF">IOD40_06075</name>
</gene>
<proteinExistence type="predicted"/>
<dbReference type="SUPFAM" id="SSF54106">
    <property type="entry name" value="LysM domain"/>
    <property type="match status" value="1"/>
</dbReference>
<dbReference type="PROSITE" id="PS51782">
    <property type="entry name" value="LYSM"/>
    <property type="match status" value="1"/>
</dbReference>
<evidence type="ECO:0000313" key="3">
    <source>
        <dbReference type="EMBL" id="MBI1620229.1"/>
    </source>
</evidence>
<keyword evidence="1" id="KW-0732">Signal</keyword>
<feature type="domain" description="LysM" evidence="2">
    <location>
        <begin position="25"/>
        <end position="69"/>
    </location>
</feature>
<dbReference type="InterPro" id="IPR018392">
    <property type="entry name" value="LysM"/>
</dbReference>
<dbReference type="RefSeq" id="WP_198475395.1">
    <property type="nucleotide sequence ID" value="NZ_JADGMQ010000003.1"/>
</dbReference>
<dbReference type="SMART" id="SM00257">
    <property type="entry name" value="LysM"/>
    <property type="match status" value="1"/>
</dbReference>
<dbReference type="Gene3D" id="3.10.350.10">
    <property type="entry name" value="LysM domain"/>
    <property type="match status" value="1"/>
</dbReference>
<keyword evidence="4" id="KW-1185">Reference proteome</keyword>
<name>A0ABS0SBT7_9HYPH</name>
<organism evidence="3 4">
    <name type="scientific">Aquamicrobium zhengzhouense</name>
    <dbReference type="NCBI Taxonomy" id="2781738"/>
    <lineage>
        <taxon>Bacteria</taxon>
        <taxon>Pseudomonadati</taxon>
        <taxon>Pseudomonadota</taxon>
        <taxon>Alphaproteobacteria</taxon>
        <taxon>Hyphomicrobiales</taxon>
        <taxon>Phyllobacteriaceae</taxon>
        <taxon>Aquamicrobium</taxon>
    </lineage>
</organism>
<dbReference type="EMBL" id="JADGMQ010000003">
    <property type="protein sequence ID" value="MBI1620229.1"/>
    <property type="molecule type" value="Genomic_DNA"/>
</dbReference>